<protein>
    <submittedName>
        <fullName evidence="1">Uncharacterized protein</fullName>
    </submittedName>
</protein>
<comment type="caution">
    <text evidence="1">The sequence shown here is derived from an EMBL/GenBank/DDBJ whole genome shotgun (WGS) entry which is preliminary data.</text>
</comment>
<organism evidence="1 2">
    <name type="scientific">Daldinia eschscholtzii</name>
    <dbReference type="NCBI Taxonomy" id="292717"/>
    <lineage>
        <taxon>Eukaryota</taxon>
        <taxon>Fungi</taxon>
        <taxon>Dikarya</taxon>
        <taxon>Ascomycota</taxon>
        <taxon>Pezizomycotina</taxon>
        <taxon>Sordariomycetes</taxon>
        <taxon>Xylariomycetidae</taxon>
        <taxon>Xylariales</taxon>
        <taxon>Hypoxylaceae</taxon>
        <taxon>Daldinia</taxon>
    </lineage>
</organism>
<evidence type="ECO:0000313" key="1">
    <source>
        <dbReference type="EMBL" id="KAK6954741.1"/>
    </source>
</evidence>
<gene>
    <name evidence="1" type="ORF">Daesc_004710</name>
</gene>
<dbReference type="AlphaFoldDB" id="A0AAX6MRD8"/>
<name>A0AAX6MRD8_9PEZI</name>
<sequence>MTEHEATIQSTSKGKRDIELNGLASLGYHSRLTQFLRGASRHGIKGVTTVIDFRPLYAVNVHNLQKQLVQEIKDIIERDITDRQLEVIRRLLDRYTNALRDFEFIHSNRWHTYFVKDIAASRIDNGLGSPLHSALISDAGLTLSNLQQAIFSDADILGSFDPAMLQHSQTLGETRATQREKKELLGKRKKHLVDTLQRFGFAVIGGLAI</sequence>
<accession>A0AAX6MRD8</accession>
<reference evidence="1 2" key="1">
    <citation type="journal article" date="2024" name="Front Chem Biol">
        <title>Unveiling the potential of Daldinia eschscholtzii MFLUCC 19-0629 through bioactivity and bioinformatics studies for enhanced sustainable agriculture production.</title>
        <authorList>
            <person name="Brooks S."/>
            <person name="Weaver J.A."/>
            <person name="Klomchit A."/>
            <person name="Alharthi S.A."/>
            <person name="Onlamun T."/>
            <person name="Nurani R."/>
            <person name="Vong T.K."/>
            <person name="Alberti F."/>
            <person name="Greco C."/>
        </authorList>
    </citation>
    <scope>NUCLEOTIDE SEQUENCE [LARGE SCALE GENOMIC DNA]</scope>
    <source>
        <strain evidence="1">MFLUCC 19-0629</strain>
    </source>
</reference>
<dbReference type="Proteomes" id="UP001369815">
    <property type="component" value="Unassembled WGS sequence"/>
</dbReference>
<proteinExistence type="predicted"/>
<keyword evidence="2" id="KW-1185">Reference proteome</keyword>
<dbReference type="EMBL" id="JBANMG010000004">
    <property type="protein sequence ID" value="KAK6954741.1"/>
    <property type="molecule type" value="Genomic_DNA"/>
</dbReference>
<evidence type="ECO:0000313" key="2">
    <source>
        <dbReference type="Proteomes" id="UP001369815"/>
    </source>
</evidence>